<dbReference type="EMBL" id="BGZK01001279">
    <property type="protein sequence ID" value="GBP76171.1"/>
    <property type="molecule type" value="Genomic_DNA"/>
</dbReference>
<keyword evidence="2" id="KW-1185">Reference proteome</keyword>
<organism evidence="1 2">
    <name type="scientific">Eumeta variegata</name>
    <name type="common">Bagworm moth</name>
    <name type="synonym">Eumeta japonica</name>
    <dbReference type="NCBI Taxonomy" id="151549"/>
    <lineage>
        <taxon>Eukaryota</taxon>
        <taxon>Metazoa</taxon>
        <taxon>Ecdysozoa</taxon>
        <taxon>Arthropoda</taxon>
        <taxon>Hexapoda</taxon>
        <taxon>Insecta</taxon>
        <taxon>Pterygota</taxon>
        <taxon>Neoptera</taxon>
        <taxon>Endopterygota</taxon>
        <taxon>Lepidoptera</taxon>
        <taxon>Glossata</taxon>
        <taxon>Ditrysia</taxon>
        <taxon>Tineoidea</taxon>
        <taxon>Psychidae</taxon>
        <taxon>Oiketicinae</taxon>
        <taxon>Eumeta</taxon>
    </lineage>
</organism>
<dbReference type="AlphaFoldDB" id="A0A4C1YIG2"/>
<gene>
    <name evidence="1" type="ORF">EVAR_49968_1</name>
</gene>
<evidence type="ECO:0000313" key="2">
    <source>
        <dbReference type="Proteomes" id="UP000299102"/>
    </source>
</evidence>
<evidence type="ECO:0000313" key="1">
    <source>
        <dbReference type="EMBL" id="GBP76171.1"/>
    </source>
</evidence>
<comment type="caution">
    <text evidence="1">The sequence shown here is derived from an EMBL/GenBank/DDBJ whole genome shotgun (WGS) entry which is preliminary data.</text>
</comment>
<dbReference type="Proteomes" id="UP000299102">
    <property type="component" value="Unassembled WGS sequence"/>
</dbReference>
<reference evidence="1 2" key="1">
    <citation type="journal article" date="2019" name="Commun. Biol.">
        <title>The bagworm genome reveals a unique fibroin gene that provides high tensile strength.</title>
        <authorList>
            <person name="Kono N."/>
            <person name="Nakamura H."/>
            <person name="Ohtoshi R."/>
            <person name="Tomita M."/>
            <person name="Numata K."/>
            <person name="Arakawa K."/>
        </authorList>
    </citation>
    <scope>NUCLEOTIDE SEQUENCE [LARGE SCALE GENOMIC DNA]</scope>
</reference>
<sequence length="134" mass="14667">MHDCILYRHRDPRPSRAPPPHAIIHSRMFQKDAPSYTSAAHVKYHTVMAVISDRATCTPRRGSRLGVDKAPKVKASAKICEFFLSLAVFSQCLLVTDTISSAHLASGRPLVLPPSGPGHSTDLCVHLLLLYLAT</sequence>
<proteinExistence type="predicted"/>
<name>A0A4C1YIG2_EUMVA</name>
<accession>A0A4C1YIG2</accession>
<protein>
    <submittedName>
        <fullName evidence="1">Uncharacterized protein</fullName>
    </submittedName>
</protein>